<keyword evidence="1" id="KW-0812">Transmembrane</keyword>
<gene>
    <name evidence="2" type="primary">Vigan.03G049700</name>
    <name evidence="2" type="ORF">VIGAN_03049700</name>
</gene>
<accession>A0A0S3RJW3</accession>
<feature type="transmembrane region" description="Helical" evidence="1">
    <location>
        <begin position="71"/>
        <end position="88"/>
    </location>
</feature>
<dbReference type="AlphaFoldDB" id="A0A0S3RJW3"/>
<dbReference type="EMBL" id="AP015036">
    <property type="protein sequence ID" value="BAT80880.1"/>
    <property type="molecule type" value="Genomic_DNA"/>
</dbReference>
<dbReference type="Proteomes" id="UP000291084">
    <property type="component" value="Chromosome 3"/>
</dbReference>
<protein>
    <submittedName>
        <fullName evidence="2">Uncharacterized protein</fullName>
    </submittedName>
</protein>
<evidence type="ECO:0000256" key="1">
    <source>
        <dbReference type="SAM" id="Phobius"/>
    </source>
</evidence>
<feature type="transmembrane region" description="Helical" evidence="1">
    <location>
        <begin position="43"/>
        <end position="64"/>
    </location>
</feature>
<evidence type="ECO:0000313" key="2">
    <source>
        <dbReference type="EMBL" id="BAT80880.1"/>
    </source>
</evidence>
<name>A0A0S3RJW3_PHAAN</name>
<sequence length="97" mass="10972">FPLYTFSGLSPSQFLFSCLPYELAKQTLKLQEKNIILSSSGLFIEHGCFPLNAFFQSLVIYLLFVELGSKLLLSSCSSFFLFFLSAVIQQQLKFPEA</sequence>
<keyword evidence="3" id="KW-1185">Reference proteome</keyword>
<proteinExistence type="predicted"/>
<keyword evidence="1" id="KW-0472">Membrane</keyword>
<evidence type="ECO:0000313" key="3">
    <source>
        <dbReference type="Proteomes" id="UP000291084"/>
    </source>
</evidence>
<keyword evidence="1" id="KW-1133">Transmembrane helix</keyword>
<organism evidence="2 3">
    <name type="scientific">Vigna angularis var. angularis</name>
    <dbReference type="NCBI Taxonomy" id="157739"/>
    <lineage>
        <taxon>Eukaryota</taxon>
        <taxon>Viridiplantae</taxon>
        <taxon>Streptophyta</taxon>
        <taxon>Embryophyta</taxon>
        <taxon>Tracheophyta</taxon>
        <taxon>Spermatophyta</taxon>
        <taxon>Magnoliopsida</taxon>
        <taxon>eudicotyledons</taxon>
        <taxon>Gunneridae</taxon>
        <taxon>Pentapetalae</taxon>
        <taxon>rosids</taxon>
        <taxon>fabids</taxon>
        <taxon>Fabales</taxon>
        <taxon>Fabaceae</taxon>
        <taxon>Papilionoideae</taxon>
        <taxon>50 kb inversion clade</taxon>
        <taxon>NPAAA clade</taxon>
        <taxon>indigoferoid/millettioid clade</taxon>
        <taxon>Phaseoleae</taxon>
        <taxon>Vigna</taxon>
    </lineage>
</organism>
<reference evidence="2 3" key="1">
    <citation type="journal article" date="2015" name="Sci. Rep.">
        <title>The power of single molecule real-time sequencing technology in the de novo assembly of a eukaryotic genome.</title>
        <authorList>
            <person name="Sakai H."/>
            <person name="Naito K."/>
            <person name="Ogiso-Tanaka E."/>
            <person name="Takahashi Y."/>
            <person name="Iseki K."/>
            <person name="Muto C."/>
            <person name="Satou K."/>
            <person name="Teruya K."/>
            <person name="Shiroma A."/>
            <person name="Shimoji M."/>
            <person name="Hirano T."/>
            <person name="Itoh T."/>
            <person name="Kaga A."/>
            <person name="Tomooka N."/>
        </authorList>
    </citation>
    <scope>NUCLEOTIDE SEQUENCE [LARGE SCALE GENOMIC DNA]</scope>
    <source>
        <strain evidence="3">cv. Shumari</strain>
    </source>
</reference>
<feature type="non-terminal residue" evidence="2">
    <location>
        <position position="1"/>
    </location>
</feature>